<evidence type="ECO:0000313" key="3">
    <source>
        <dbReference type="EMBL" id="CAD7259862.1"/>
    </source>
</evidence>
<dbReference type="Pfam" id="PF13837">
    <property type="entry name" value="Myb_DNA-bind_4"/>
    <property type="match status" value="1"/>
</dbReference>
<reference evidence="3" key="1">
    <citation type="submission" date="2020-11" db="EMBL/GenBank/DDBJ databases">
        <authorList>
            <person name="Tran Van P."/>
        </authorList>
    </citation>
    <scope>NUCLEOTIDE SEQUENCE</scope>
</reference>
<accession>A0A7R9FYD1</accession>
<dbReference type="EMBL" id="OC001416">
    <property type="protein sequence ID" value="CAD7259862.1"/>
    <property type="molecule type" value="Genomic_DNA"/>
</dbReference>
<protein>
    <recommendedName>
        <fullName evidence="2">Myb/SANT-like DNA-binding domain-containing protein</fullName>
    </recommendedName>
</protein>
<proteinExistence type="predicted"/>
<evidence type="ECO:0000256" key="1">
    <source>
        <dbReference type="SAM" id="MobiDB-lite"/>
    </source>
</evidence>
<feature type="compositionally biased region" description="Polar residues" evidence="1">
    <location>
        <begin position="187"/>
        <end position="204"/>
    </location>
</feature>
<feature type="domain" description="Myb/SANT-like DNA-binding" evidence="2">
    <location>
        <begin position="34"/>
        <end position="126"/>
    </location>
</feature>
<dbReference type="AlphaFoldDB" id="A0A7R9FYD1"/>
<organism evidence="3">
    <name type="scientific">Timema shepardi</name>
    <name type="common">Walking stick</name>
    <dbReference type="NCBI Taxonomy" id="629360"/>
    <lineage>
        <taxon>Eukaryota</taxon>
        <taxon>Metazoa</taxon>
        <taxon>Ecdysozoa</taxon>
        <taxon>Arthropoda</taxon>
        <taxon>Hexapoda</taxon>
        <taxon>Insecta</taxon>
        <taxon>Pterygota</taxon>
        <taxon>Neoptera</taxon>
        <taxon>Polyneoptera</taxon>
        <taxon>Phasmatodea</taxon>
        <taxon>Timematodea</taxon>
        <taxon>Timematoidea</taxon>
        <taxon>Timematidae</taxon>
        <taxon>Timema</taxon>
    </lineage>
</organism>
<dbReference type="InterPro" id="IPR044822">
    <property type="entry name" value="Myb_DNA-bind_4"/>
</dbReference>
<name>A0A7R9FYD1_TIMSH</name>
<feature type="region of interest" description="Disordered" evidence="1">
    <location>
        <begin position="184"/>
        <end position="225"/>
    </location>
</feature>
<dbReference type="Gene3D" id="1.10.10.60">
    <property type="entry name" value="Homeodomain-like"/>
    <property type="match status" value="1"/>
</dbReference>
<gene>
    <name evidence="3" type="ORF">TSIB3V08_LOCUS4058</name>
</gene>
<sequence>MASLVLTDSSQLTSDSQHLDENIWTLRNATPLDDEATETFINLVGSERYQNLLNDKKSTKTKVWEKIFEEMTSIGYKIASNTKEGGAKCSQKWRNLERSYLQFIHHVKATRNDTKLPPKHYDLLHNILSKKYKDINLPVVLDTMEMCSPNKKYNLTESTRTHIISTNNPQPASNIHLAKVHFKLDSNDPQPSTPSHNNFSNSISPDDEPTSQLETDKSPARPGKVTCNDILNLIKTEAKAQEQRFNTLCDLLREQNRQRERLTDTLVNFFNNIGTDNSKKRKKHPSDSE</sequence>
<evidence type="ECO:0000259" key="2">
    <source>
        <dbReference type="Pfam" id="PF13837"/>
    </source>
</evidence>